<feature type="domain" description="BIG2" evidence="1">
    <location>
        <begin position="11"/>
        <end position="54"/>
    </location>
</feature>
<sequence length="212" mass="22569">MGILHNLKLSGTKQKVKWSTSNKSVAAVNRSGLVTAKKAGSATITAAVGGKKFTCKVKISNAGGIRGSVTYTDSSHGGKKADTGSRVLLITTNGKAKGLEMTAWTKAAQEKFEKYGIYFTEVDRNGHYSFTDIPEGEYLILIISDATTSKIAAEHYAEYKASIEMSLTASLSSSATGTFSKAVGLSNCEIAIVNVKENSQTIHSYDFGISYN</sequence>
<dbReference type="InterPro" id="IPR003343">
    <property type="entry name" value="Big_2"/>
</dbReference>
<evidence type="ECO:0000313" key="3">
    <source>
        <dbReference type="Proteomes" id="UP000886886"/>
    </source>
</evidence>
<reference evidence="2" key="2">
    <citation type="journal article" date="2021" name="PeerJ">
        <title>Extensive microbial diversity within the chicken gut microbiome revealed by metagenomics and culture.</title>
        <authorList>
            <person name="Gilroy R."/>
            <person name="Ravi A."/>
            <person name="Getino M."/>
            <person name="Pursley I."/>
            <person name="Horton D.L."/>
            <person name="Alikhan N.F."/>
            <person name="Baker D."/>
            <person name="Gharbi K."/>
            <person name="Hall N."/>
            <person name="Watson M."/>
            <person name="Adriaenssens E.M."/>
            <person name="Foster-Nyarko E."/>
            <person name="Jarju S."/>
            <person name="Secka A."/>
            <person name="Antonio M."/>
            <person name="Oren A."/>
            <person name="Chaudhuri R.R."/>
            <person name="La Ragione R."/>
            <person name="Hildebrand F."/>
            <person name="Pallen M.J."/>
        </authorList>
    </citation>
    <scope>NUCLEOTIDE SEQUENCE</scope>
    <source>
        <strain evidence="2">ChiSjej3B21-11622</strain>
    </source>
</reference>
<gene>
    <name evidence="2" type="ORF">IAB26_02115</name>
</gene>
<reference evidence="2" key="1">
    <citation type="submission" date="2020-10" db="EMBL/GenBank/DDBJ databases">
        <authorList>
            <person name="Gilroy R."/>
        </authorList>
    </citation>
    <scope>NUCLEOTIDE SEQUENCE</scope>
    <source>
        <strain evidence="2">ChiSjej3B21-11622</strain>
    </source>
</reference>
<accession>A0A9D0ZT96</accession>
<dbReference type="Gene3D" id="2.60.40.1080">
    <property type="match status" value="1"/>
</dbReference>
<dbReference type="Proteomes" id="UP000886886">
    <property type="component" value="Unassembled WGS sequence"/>
</dbReference>
<proteinExistence type="predicted"/>
<dbReference type="EMBL" id="DVFT01000028">
    <property type="protein sequence ID" value="HIQ95334.1"/>
    <property type="molecule type" value="Genomic_DNA"/>
</dbReference>
<comment type="caution">
    <text evidence="2">The sequence shown here is derived from an EMBL/GenBank/DDBJ whole genome shotgun (WGS) entry which is preliminary data.</text>
</comment>
<protein>
    <submittedName>
        <fullName evidence="2">Ig-like domain-containing protein</fullName>
    </submittedName>
</protein>
<evidence type="ECO:0000259" key="1">
    <source>
        <dbReference type="Pfam" id="PF02368"/>
    </source>
</evidence>
<dbReference type="SUPFAM" id="SSF117074">
    <property type="entry name" value="Hypothetical protein PA1324"/>
    <property type="match status" value="1"/>
</dbReference>
<dbReference type="AlphaFoldDB" id="A0A9D0ZT96"/>
<name>A0A9D0ZT96_9FIRM</name>
<dbReference type="SUPFAM" id="SSF49373">
    <property type="entry name" value="Invasin/intimin cell-adhesion fragments"/>
    <property type="match status" value="1"/>
</dbReference>
<dbReference type="InterPro" id="IPR008964">
    <property type="entry name" value="Invasin/intimin_cell_adhesion"/>
</dbReference>
<organism evidence="2 3">
    <name type="scientific">Candidatus Limivivens merdigallinarum</name>
    <dbReference type="NCBI Taxonomy" id="2840859"/>
    <lineage>
        <taxon>Bacteria</taxon>
        <taxon>Bacillati</taxon>
        <taxon>Bacillota</taxon>
        <taxon>Clostridia</taxon>
        <taxon>Lachnospirales</taxon>
        <taxon>Lachnospiraceae</taxon>
        <taxon>Lachnospiraceae incertae sedis</taxon>
        <taxon>Candidatus Limivivens</taxon>
    </lineage>
</organism>
<evidence type="ECO:0000313" key="2">
    <source>
        <dbReference type="EMBL" id="HIQ95334.1"/>
    </source>
</evidence>
<dbReference type="Pfam" id="PF02368">
    <property type="entry name" value="Big_2"/>
    <property type="match status" value="1"/>
</dbReference>